<dbReference type="Proteomes" id="UP000596739">
    <property type="component" value="Unassembled WGS sequence"/>
</dbReference>
<name>A0ABS1ERT8_9CLOT</name>
<dbReference type="RefSeq" id="WP_200270986.1">
    <property type="nucleotide sequence ID" value="NZ_JAENHN010000045.1"/>
</dbReference>
<accession>A0ABS1ERT8</accession>
<reference evidence="2" key="1">
    <citation type="submission" date="2021-01" db="EMBL/GenBank/DDBJ databases">
        <title>Genome public.</title>
        <authorList>
            <person name="Liu C."/>
            <person name="Sun Q."/>
        </authorList>
    </citation>
    <scope>NUCLEOTIDE SEQUENCE [LARGE SCALE GENOMIC DNA]</scope>
    <source>
        <strain evidence="2">YIM B02505</strain>
    </source>
</reference>
<gene>
    <name evidence="1" type="ORF">JHL18_15915</name>
</gene>
<sequence>MELNLGIIQHKFIHKPLLIGGKAMEIPKYHKDLELVVDLVLKKAYGKV</sequence>
<proteinExistence type="predicted"/>
<evidence type="ECO:0000313" key="2">
    <source>
        <dbReference type="Proteomes" id="UP000596739"/>
    </source>
</evidence>
<keyword evidence="2" id="KW-1185">Reference proteome</keyword>
<evidence type="ECO:0000313" key="1">
    <source>
        <dbReference type="EMBL" id="MBK1812109.1"/>
    </source>
</evidence>
<comment type="caution">
    <text evidence="1">The sequence shown here is derived from an EMBL/GenBank/DDBJ whole genome shotgun (WGS) entry which is preliminary data.</text>
</comment>
<protein>
    <submittedName>
        <fullName evidence="1">Uncharacterized protein</fullName>
    </submittedName>
</protein>
<organism evidence="1 2">
    <name type="scientific">Clostridium yunnanense</name>
    <dbReference type="NCBI Taxonomy" id="2800325"/>
    <lineage>
        <taxon>Bacteria</taxon>
        <taxon>Bacillati</taxon>
        <taxon>Bacillota</taxon>
        <taxon>Clostridia</taxon>
        <taxon>Eubacteriales</taxon>
        <taxon>Clostridiaceae</taxon>
        <taxon>Clostridium</taxon>
    </lineage>
</organism>
<dbReference type="EMBL" id="JAENHN010000045">
    <property type="protein sequence ID" value="MBK1812109.1"/>
    <property type="molecule type" value="Genomic_DNA"/>
</dbReference>